<dbReference type="AlphaFoldDB" id="A0A8C5AUS6"/>
<dbReference type="PROSITE" id="PS50011">
    <property type="entry name" value="PROTEIN_KINASE_DOM"/>
    <property type="match status" value="1"/>
</dbReference>
<dbReference type="Gene3D" id="3.30.200.20">
    <property type="entry name" value="Phosphorylase Kinase, domain 1"/>
    <property type="match status" value="2"/>
</dbReference>
<keyword evidence="5" id="KW-0418">Kinase</keyword>
<sequence>HFYFLLNNSTQFWQRPLAGSVRERRFTTKVTTTVTSWISDMENYIVLEPLGSGGFGEVLKCRSLRSGNFFAMKRFFAPDETHHIFQRELAPLSVLKHDNVIRLLTAFLHGGLMHAIFELLEHSLCDELKKKGCGLESLTIKKYSFQILRAVDFIHSHNIMHRDIKPDNLLVSRSGVLKLADFGSGRASNHAAVPLTRAAGTMWFSAPEMLVMDPDYNKPVDVWAVGCTLVFMTTGNYFLKGERFLEHIKMIITKVGPLTAIQEQQYLNNVKHAREFAALPLVHPTTDLMEKYGISDPLFPKELEKMVDQDQSVHLMVEQDSFPPITTWEKFQERNNSPTVERVDEEKCRRGGGGVTCGGGGVSSWISDMENYEVLERLGSGGSAEVRRCRSLRSGNFFAMKRFFAPDETHLIFQRELLKIKGCGLESLTIKKYSFQILRAVDFIHSRNIMHRDIKPDNLLVSCSGVLKLADFGSSRASNHSAEPLTRDAGAMLFSAPEMLLMDPDYNKPVDVWAVGCTLVFMATGNYFLNGERFLEHIKMIITKVGPLTEKYGISDPLLAQLVEMCLQMDPVDRWRCSALLRHPYYTQDHFHESYPKELEEMVDHDQSVHLMVEQESLPPITTWEKFQERNNSPPVERVDEEKCCWLPSGVHLRELWKDITEALIHKV</sequence>
<keyword evidence="4 7" id="KW-0547">Nucleotide-binding</keyword>
<reference evidence="9" key="2">
    <citation type="submission" date="2025-09" db="UniProtKB">
        <authorList>
            <consortium name="Ensembl"/>
        </authorList>
    </citation>
    <scope>IDENTIFICATION</scope>
</reference>
<dbReference type="PANTHER" id="PTHR24056">
    <property type="entry name" value="CELL DIVISION PROTEIN KINASE"/>
    <property type="match status" value="1"/>
</dbReference>
<dbReference type="InterPro" id="IPR008271">
    <property type="entry name" value="Ser/Thr_kinase_AS"/>
</dbReference>
<feature type="binding site" evidence="7">
    <location>
        <position position="73"/>
    </location>
    <ligand>
        <name>ATP</name>
        <dbReference type="ChEBI" id="CHEBI:30616"/>
    </ligand>
</feature>
<evidence type="ECO:0000256" key="2">
    <source>
        <dbReference type="ARBA" id="ARBA00022527"/>
    </source>
</evidence>
<evidence type="ECO:0000256" key="7">
    <source>
        <dbReference type="PROSITE-ProRule" id="PRU10141"/>
    </source>
</evidence>
<evidence type="ECO:0000256" key="1">
    <source>
        <dbReference type="ARBA" id="ARBA00006485"/>
    </source>
</evidence>
<dbReference type="InterPro" id="IPR011009">
    <property type="entry name" value="Kinase-like_dom_sf"/>
</dbReference>
<dbReference type="PROSITE" id="PS00108">
    <property type="entry name" value="PROTEIN_KINASE_ST"/>
    <property type="match status" value="2"/>
</dbReference>
<keyword evidence="2" id="KW-0723">Serine/threonine-protein kinase</keyword>
<organism evidence="9 10">
    <name type="scientific">Gadus morhua</name>
    <name type="common">Atlantic cod</name>
    <dbReference type="NCBI Taxonomy" id="8049"/>
    <lineage>
        <taxon>Eukaryota</taxon>
        <taxon>Metazoa</taxon>
        <taxon>Chordata</taxon>
        <taxon>Craniata</taxon>
        <taxon>Vertebrata</taxon>
        <taxon>Euteleostomi</taxon>
        <taxon>Actinopterygii</taxon>
        <taxon>Neopterygii</taxon>
        <taxon>Teleostei</taxon>
        <taxon>Neoteleostei</taxon>
        <taxon>Acanthomorphata</taxon>
        <taxon>Zeiogadaria</taxon>
        <taxon>Gadariae</taxon>
        <taxon>Gadiformes</taxon>
        <taxon>Gadoidei</taxon>
        <taxon>Gadidae</taxon>
        <taxon>Gadus</taxon>
    </lineage>
</organism>
<dbReference type="SMART" id="SM00220">
    <property type="entry name" value="S_TKc"/>
    <property type="match status" value="2"/>
</dbReference>
<evidence type="ECO:0000256" key="4">
    <source>
        <dbReference type="ARBA" id="ARBA00022741"/>
    </source>
</evidence>
<evidence type="ECO:0000256" key="5">
    <source>
        <dbReference type="ARBA" id="ARBA00022777"/>
    </source>
</evidence>
<evidence type="ECO:0000313" key="9">
    <source>
        <dbReference type="Ensembl" id="ENSGMOP00000037530.1"/>
    </source>
</evidence>
<dbReference type="GeneTree" id="ENSGT00940000166615"/>
<keyword evidence="6 7" id="KW-0067">ATP-binding</keyword>
<proteinExistence type="inferred from homology"/>
<accession>A0A8C5AUS6</accession>
<keyword evidence="10" id="KW-1185">Reference proteome</keyword>
<dbReference type="PROSITE" id="PS00107">
    <property type="entry name" value="PROTEIN_KINASE_ATP"/>
    <property type="match status" value="2"/>
</dbReference>
<dbReference type="Proteomes" id="UP000694546">
    <property type="component" value="Chromosome 8"/>
</dbReference>
<dbReference type="PANTHER" id="PTHR24056:SF177">
    <property type="entry name" value="CYCLIN-DEPENDENT KINASE-LIKE 3"/>
    <property type="match status" value="1"/>
</dbReference>
<keyword evidence="3" id="KW-0808">Transferase</keyword>
<dbReference type="Ensembl" id="ENSGMOT00000027332.1">
    <property type="protein sequence ID" value="ENSGMOP00000037530.1"/>
    <property type="gene ID" value="ENSGMOG00000024351.1"/>
</dbReference>
<dbReference type="InterPro" id="IPR000719">
    <property type="entry name" value="Prot_kinase_dom"/>
</dbReference>
<dbReference type="Gene3D" id="1.10.510.10">
    <property type="entry name" value="Transferase(Phosphotransferase) domain 1"/>
    <property type="match status" value="2"/>
</dbReference>
<dbReference type="Pfam" id="PF00069">
    <property type="entry name" value="Pkinase"/>
    <property type="match status" value="2"/>
</dbReference>
<protein>
    <recommendedName>
        <fullName evidence="8">Protein kinase domain-containing protein</fullName>
    </recommendedName>
</protein>
<feature type="binding site" evidence="7">
    <location>
        <position position="401"/>
    </location>
    <ligand>
        <name>ATP</name>
        <dbReference type="ChEBI" id="CHEBI:30616"/>
    </ligand>
</feature>
<evidence type="ECO:0000259" key="8">
    <source>
        <dbReference type="PROSITE" id="PS50011"/>
    </source>
</evidence>
<feature type="domain" description="Protein kinase" evidence="8">
    <location>
        <begin position="44"/>
        <end position="586"/>
    </location>
</feature>
<dbReference type="GO" id="GO:0005634">
    <property type="term" value="C:nucleus"/>
    <property type="evidence" value="ECO:0007669"/>
    <property type="project" value="TreeGrafter"/>
</dbReference>
<evidence type="ECO:0000256" key="6">
    <source>
        <dbReference type="ARBA" id="ARBA00022840"/>
    </source>
</evidence>
<dbReference type="GO" id="GO:0005524">
    <property type="term" value="F:ATP binding"/>
    <property type="evidence" value="ECO:0007669"/>
    <property type="project" value="UniProtKB-UniRule"/>
</dbReference>
<comment type="similarity">
    <text evidence="1">Belongs to the protein kinase superfamily. CMGC Ser/Thr protein kinase family. CDC2/CDKX subfamily.</text>
</comment>
<reference evidence="9" key="1">
    <citation type="submission" date="2025-08" db="UniProtKB">
        <authorList>
            <consortium name="Ensembl"/>
        </authorList>
    </citation>
    <scope>IDENTIFICATION</scope>
</reference>
<name>A0A8C5AUS6_GADMO</name>
<dbReference type="GO" id="GO:0004674">
    <property type="term" value="F:protein serine/threonine kinase activity"/>
    <property type="evidence" value="ECO:0007669"/>
    <property type="project" value="UniProtKB-KW"/>
</dbReference>
<dbReference type="SUPFAM" id="SSF56112">
    <property type="entry name" value="Protein kinase-like (PK-like)"/>
    <property type="match status" value="2"/>
</dbReference>
<evidence type="ECO:0000313" key="10">
    <source>
        <dbReference type="Proteomes" id="UP000694546"/>
    </source>
</evidence>
<dbReference type="InterPro" id="IPR050108">
    <property type="entry name" value="CDK"/>
</dbReference>
<evidence type="ECO:0000256" key="3">
    <source>
        <dbReference type="ARBA" id="ARBA00022679"/>
    </source>
</evidence>
<dbReference type="InterPro" id="IPR017441">
    <property type="entry name" value="Protein_kinase_ATP_BS"/>
</dbReference>